<keyword evidence="2" id="KW-1185">Reference proteome</keyword>
<dbReference type="AlphaFoldDB" id="A0A448XN22"/>
<accession>A0A448XN22</accession>
<gene>
    <name evidence="1" type="ORF">PXEA_LOCUS34145</name>
</gene>
<evidence type="ECO:0000313" key="1">
    <source>
        <dbReference type="EMBL" id="VEL40705.1"/>
    </source>
</evidence>
<dbReference type="EMBL" id="CAAALY010266064">
    <property type="protein sequence ID" value="VEL40705.1"/>
    <property type="molecule type" value="Genomic_DNA"/>
</dbReference>
<proteinExistence type="predicted"/>
<evidence type="ECO:0000313" key="2">
    <source>
        <dbReference type="Proteomes" id="UP000784294"/>
    </source>
</evidence>
<sequence length="155" mass="16875">MDSTSSHNWCFGGTDRSFWRFLLRHGALTLWQTVSASAKALRTPESDAISWVAFLVGLRSEPTELGALASSPVSHVAMSGADTKSCVQSHSDTCMSVCWGGRQLADFASSLGAKDGVCSHRLAQNASEFRPGRLAQLHIFNCRLGSLVAFLRRWD</sequence>
<dbReference type="Proteomes" id="UP000784294">
    <property type="component" value="Unassembled WGS sequence"/>
</dbReference>
<reference evidence="1" key="1">
    <citation type="submission" date="2018-11" db="EMBL/GenBank/DDBJ databases">
        <authorList>
            <consortium name="Pathogen Informatics"/>
        </authorList>
    </citation>
    <scope>NUCLEOTIDE SEQUENCE</scope>
</reference>
<protein>
    <submittedName>
        <fullName evidence="1">Uncharacterized protein</fullName>
    </submittedName>
</protein>
<comment type="caution">
    <text evidence="1">The sequence shown here is derived from an EMBL/GenBank/DDBJ whole genome shotgun (WGS) entry which is preliminary data.</text>
</comment>
<name>A0A448XN22_9PLAT</name>
<organism evidence="1 2">
    <name type="scientific">Protopolystoma xenopodis</name>
    <dbReference type="NCBI Taxonomy" id="117903"/>
    <lineage>
        <taxon>Eukaryota</taxon>
        <taxon>Metazoa</taxon>
        <taxon>Spiralia</taxon>
        <taxon>Lophotrochozoa</taxon>
        <taxon>Platyhelminthes</taxon>
        <taxon>Monogenea</taxon>
        <taxon>Polyopisthocotylea</taxon>
        <taxon>Polystomatidea</taxon>
        <taxon>Polystomatidae</taxon>
        <taxon>Protopolystoma</taxon>
    </lineage>
</organism>